<keyword evidence="1" id="KW-1133">Transmembrane helix</keyword>
<proteinExistence type="predicted"/>
<reference evidence="2 3" key="1">
    <citation type="submission" date="2020-08" db="EMBL/GenBank/DDBJ databases">
        <title>Genomic Encyclopedia of Type Strains, Phase III (KMG-III): the genomes of soil and plant-associated and newly described type strains.</title>
        <authorList>
            <person name="Whitman W."/>
        </authorList>
    </citation>
    <scope>NUCLEOTIDE SEQUENCE [LARGE SCALE GENOMIC DNA]</scope>
    <source>
        <strain evidence="2 3">CECT 8840</strain>
    </source>
</reference>
<feature type="transmembrane region" description="Helical" evidence="1">
    <location>
        <begin position="67"/>
        <end position="85"/>
    </location>
</feature>
<protein>
    <submittedName>
        <fullName evidence="2">Uncharacterized protein</fullName>
    </submittedName>
</protein>
<dbReference type="Proteomes" id="UP000552644">
    <property type="component" value="Unassembled WGS sequence"/>
</dbReference>
<feature type="transmembrane region" description="Helical" evidence="1">
    <location>
        <begin position="6"/>
        <end position="26"/>
    </location>
</feature>
<keyword evidence="3" id="KW-1185">Reference proteome</keyword>
<evidence type="ECO:0000256" key="1">
    <source>
        <dbReference type="SAM" id="Phobius"/>
    </source>
</evidence>
<evidence type="ECO:0000313" key="2">
    <source>
        <dbReference type="EMBL" id="MBB4917340.1"/>
    </source>
</evidence>
<dbReference type="RefSeq" id="WP_184717494.1">
    <property type="nucleotide sequence ID" value="NZ_JACHJP010000004.1"/>
</dbReference>
<evidence type="ECO:0000313" key="3">
    <source>
        <dbReference type="Proteomes" id="UP000552644"/>
    </source>
</evidence>
<keyword evidence="1" id="KW-0812">Transmembrane</keyword>
<gene>
    <name evidence="2" type="ORF">FHS44_004448</name>
</gene>
<keyword evidence="1" id="KW-0472">Membrane</keyword>
<organism evidence="2 3">
    <name type="scientific">Streptosporangium saharense</name>
    <dbReference type="NCBI Taxonomy" id="1706840"/>
    <lineage>
        <taxon>Bacteria</taxon>
        <taxon>Bacillati</taxon>
        <taxon>Actinomycetota</taxon>
        <taxon>Actinomycetes</taxon>
        <taxon>Streptosporangiales</taxon>
        <taxon>Streptosporangiaceae</taxon>
        <taxon>Streptosporangium</taxon>
    </lineage>
</organism>
<name>A0A7W7VPJ4_9ACTN</name>
<comment type="caution">
    <text evidence="2">The sequence shown here is derived from an EMBL/GenBank/DDBJ whole genome shotgun (WGS) entry which is preliminary data.</text>
</comment>
<accession>A0A7W7VPJ4</accession>
<dbReference type="EMBL" id="JACHJP010000004">
    <property type="protein sequence ID" value="MBB4917340.1"/>
    <property type="molecule type" value="Genomic_DNA"/>
</dbReference>
<dbReference type="AlphaFoldDB" id="A0A7W7VPJ4"/>
<sequence>MKVVGVPVQVWGVVALVLAVVWAFVWPQRDVDGLAYLILRWGHALVWLLLAVTAFLAPAASTAAKRTGMAAGVVYFAFLATITITG</sequence>
<feature type="transmembrane region" description="Helical" evidence="1">
    <location>
        <begin position="38"/>
        <end position="61"/>
    </location>
</feature>